<feature type="compositionally biased region" description="Polar residues" evidence="3">
    <location>
        <begin position="1109"/>
        <end position="1128"/>
    </location>
</feature>
<dbReference type="AlphaFoldDB" id="A0A504YYE9"/>
<organism evidence="6 7">
    <name type="scientific">Fasciola gigantica</name>
    <name type="common">Giant liver fluke</name>
    <dbReference type="NCBI Taxonomy" id="46835"/>
    <lineage>
        <taxon>Eukaryota</taxon>
        <taxon>Metazoa</taxon>
        <taxon>Spiralia</taxon>
        <taxon>Lophotrochozoa</taxon>
        <taxon>Platyhelminthes</taxon>
        <taxon>Trematoda</taxon>
        <taxon>Digenea</taxon>
        <taxon>Plagiorchiida</taxon>
        <taxon>Echinostomata</taxon>
        <taxon>Echinostomatoidea</taxon>
        <taxon>Fasciolidae</taxon>
        <taxon>Fasciola</taxon>
    </lineage>
</organism>
<dbReference type="PANTHER" id="PTHR21481:SF0">
    <property type="entry name" value="PROTEIN CLEC16A"/>
    <property type="match status" value="1"/>
</dbReference>
<evidence type="ECO:0000313" key="7">
    <source>
        <dbReference type="Proteomes" id="UP000316759"/>
    </source>
</evidence>
<accession>A0A504YYE9</accession>
<feature type="compositionally biased region" description="Low complexity" evidence="3">
    <location>
        <begin position="1165"/>
        <end position="1180"/>
    </location>
</feature>
<dbReference type="PANTHER" id="PTHR21481">
    <property type="entry name" value="PROTEIN CLEC16A"/>
    <property type="match status" value="1"/>
</dbReference>
<dbReference type="InterPro" id="IPR045820">
    <property type="entry name" value="CLEC16A/TT9_C"/>
</dbReference>
<dbReference type="InterPro" id="IPR039272">
    <property type="entry name" value="CLEC16A/TT9"/>
</dbReference>
<reference evidence="6 7" key="1">
    <citation type="submission" date="2019-04" db="EMBL/GenBank/DDBJ databases">
        <title>Annotation for the trematode Fasciola gigantica.</title>
        <authorList>
            <person name="Choi Y.-J."/>
        </authorList>
    </citation>
    <scope>NUCLEOTIDE SEQUENCE [LARGE SCALE GENOMIC DNA]</scope>
    <source>
        <strain evidence="6">Uganda_cow_1</strain>
    </source>
</reference>
<comment type="caution">
    <text evidence="6">The sequence shown here is derived from an EMBL/GenBank/DDBJ whole genome shotgun (WGS) entry which is preliminary data.</text>
</comment>
<feature type="compositionally biased region" description="Low complexity" evidence="3">
    <location>
        <begin position="534"/>
        <end position="545"/>
    </location>
</feature>
<feature type="non-terminal residue" evidence="6">
    <location>
        <position position="1"/>
    </location>
</feature>
<dbReference type="Pfam" id="PF19439">
    <property type="entry name" value="CLEC16A_C"/>
    <property type="match status" value="3"/>
</dbReference>
<proteinExistence type="inferred from homology"/>
<dbReference type="GO" id="GO:0016197">
    <property type="term" value="P:endosomal transport"/>
    <property type="evidence" value="ECO:0007669"/>
    <property type="project" value="TreeGrafter"/>
</dbReference>
<evidence type="ECO:0000313" key="6">
    <source>
        <dbReference type="EMBL" id="TPP63137.1"/>
    </source>
</evidence>
<feature type="region of interest" description="Disordered" evidence="3">
    <location>
        <begin position="532"/>
        <end position="552"/>
    </location>
</feature>
<feature type="domain" description="CLEC16A/TT9 C-terminal" evidence="5">
    <location>
        <begin position="841"/>
        <end position="1019"/>
    </location>
</feature>
<name>A0A504YYE9_FASGI</name>
<comment type="similarity">
    <text evidence="1">Belongs to the CLEC16A/gop-1 family.</text>
</comment>
<dbReference type="GO" id="GO:0007034">
    <property type="term" value="P:vacuolar transport"/>
    <property type="evidence" value="ECO:0007669"/>
    <property type="project" value="TreeGrafter"/>
</dbReference>
<feature type="compositionally biased region" description="Basic and acidic residues" evidence="3">
    <location>
        <begin position="347"/>
        <end position="360"/>
    </location>
</feature>
<dbReference type="OrthoDB" id="294052at2759"/>
<evidence type="ECO:0000256" key="3">
    <source>
        <dbReference type="SAM" id="MobiDB-lite"/>
    </source>
</evidence>
<evidence type="ECO:0000256" key="1">
    <source>
        <dbReference type="ARBA" id="ARBA00006441"/>
    </source>
</evidence>
<evidence type="ECO:0000256" key="2">
    <source>
        <dbReference type="ARBA" id="ARBA00023006"/>
    </source>
</evidence>
<keyword evidence="7" id="KW-1185">Reference proteome</keyword>
<feature type="compositionally biased region" description="Polar residues" evidence="3">
    <location>
        <begin position="466"/>
        <end position="491"/>
    </location>
</feature>
<dbReference type="GO" id="GO:1901096">
    <property type="term" value="P:regulation of autophagosome maturation"/>
    <property type="evidence" value="ECO:0007669"/>
    <property type="project" value="TreeGrafter"/>
</dbReference>
<keyword evidence="2" id="KW-0072">Autophagy</keyword>
<feature type="region of interest" description="Disordered" evidence="3">
    <location>
        <begin position="1091"/>
        <end position="1194"/>
    </location>
</feature>
<evidence type="ECO:0000259" key="4">
    <source>
        <dbReference type="Pfam" id="PF09758"/>
    </source>
</evidence>
<dbReference type="STRING" id="46835.A0A504YYE9"/>
<feature type="domain" description="CLEC16A/TT9 C-terminal" evidence="5">
    <location>
        <begin position="219"/>
        <end position="322"/>
    </location>
</feature>
<evidence type="ECO:0000259" key="5">
    <source>
        <dbReference type="Pfam" id="PF19439"/>
    </source>
</evidence>
<protein>
    <submittedName>
        <fullName evidence="6">Protein CLEC16A</fullName>
    </submittedName>
</protein>
<dbReference type="EMBL" id="SUNJ01006017">
    <property type="protein sequence ID" value="TPP63137.1"/>
    <property type="molecule type" value="Genomic_DNA"/>
</dbReference>
<dbReference type="InterPro" id="IPR019155">
    <property type="entry name" value="CLEC16A/TT9_N"/>
</dbReference>
<dbReference type="Pfam" id="PF09758">
    <property type="entry name" value="FPL"/>
    <property type="match status" value="1"/>
</dbReference>
<feature type="domain" description="CLEC16A/TT9 C-terminal" evidence="5">
    <location>
        <begin position="555"/>
        <end position="773"/>
    </location>
</feature>
<feature type="domain" description="FPL" evidence="4">
    <location>
        <begin position="25"/>
        <end position="170"/>
    </location>
</feature>
<sequence length="1194" mass="132967">YLYTVLQKNPVVGEQNCETIVEAVRLIAEILIWGDQNDGTVMDFFLEKNILDDFMKYLKQNPGRLLCVQLLQTLNILFENICNQTAIYYLLSSSHTNEIITHRFDFSDEEVVAYYVSFLKTLSLRLNAQTINFFYFEQRHEFDLYVEAIKLFCHPENMVRIAVRTITLNVHRVKDEGALEFIHHQTSVPYFSYLVWSVGNTVLDIDALLRSDNGFQCYSKLGDLVAEHIDHLHYVNDLLSLDIEAINEVLCDQLLHRLLIPLHVYSLTKRYKLLSHKLGVSRPHVSNPVATHMLLHCYLIIRNPDLIRILTEAIFLGDPSLTDLVPRWNEQSPDRTTSENQDSQEPGSERSEDENAHSDADMSDEINPAMRIAESLLIATLALRNARSSSAGRRLSAYIESVRSLNRHPAFLQPSESLEACLRHAKGVTPSLLASIWPASLEPLVLTGQRRKQSPTVDETPVITGCTETHNAPSAGSPSARSLNIGSTPPNDETPIEEPVFNSSVANVNGLSPTVTKQTPLISTPHSFIRERLPSQSSSEPNQSEIADQSENSFSLQGRPFLRALYRALEIGPGTDYDTLFTLLLLQAIRTNEGVDEETLRLVHLADLNVDTYPNYDDVLVGKLLDIICDGCKAGSHVRLVTLHVTMQLLTELVCDVSVGCQLSDEHFAQVISAREEAMMVLRSYFQNDAIFLDVFEHELRHIGDIPVPLKRLAMDPSLLLPPPTASGIVNKSSPSTSREGQKTPVRIDRFRRMPQSQVEHTQHAIEVFLLVHIWLESLLRVRSGESNRSLHLEASKSLLNNANADNSQLFSPRLSVDLSLVPGLAGLGDVPDPKVTLVHKAGDKLDLSSEALIGCTVESKGSHEKRFLVNYSQQLVLVEPDSKQIGWGVITFIGSLQDLEATCDPADSRCLHVNINQPGHLSSVACYEPPNGSNQRLSSKPLLCARFLFEDHIRCMTARQMLLRGREMARETKLRKIATLLDFSPQFIRDTFLGPGSGYNSASTFSNFEISSRAVAHGRFGVSSLSSAYNTTDLSSGWSSRGLAPTTVRQHIPNRDPGAFLLERQNRLRSNRSYPDGDLSEGRLTLITLASRSSRSGSRQDKDDQNGVDPQSVSPSTANQKSGTNPVSFHVQPLLHQPVSPSLHSPRFTIMPPPDEESVPMNAPFSSPSIKPSSRSDNSVNTACISPRHSRLV</sequence>
<dbReference type="GO" id="GO:0006914">
    <property type="term" value="P:autophagy"/>
    <property type="evidence" value="ECO:0007669"/>
    <property type="project" value="UniProtKB-KW"/>
</dbReference>
<dbReference type="GO" id="GO:0005794">
    <property type="term" value="C:Golgi apparatus"/>
    <property type="evidence" value="ECO:0007669"/>
    <property type="project" value="TreeGrafter"/>
</dbReference>
<feature type="region of interest" description="Disordered" evidence="3">
    <location>
        <begin position="450"/>
        <end position="494"/>
    </location>
</feature>
<dbReference type="GO" id="GO:0005770">
    <property type="term" value="C:late endosome"/>
    <property type="evidence" value="ECO:0007669"/>
    <property type="project" value="TreeGrafter"/>
</dbReference>
<dbReference type="Proteomes" id="UP000316759">
    <property type="component" value="Unassembled WGS sequence"/>
</dbReference>
<feature type="region of interest" description="Disordered" evidence="3">
    <location>
        <begin position="326"/>
        <end position="361"/>
    </location>
</feature>
<gene>
    <name evidence="6" type="ORF">FGIG_08436</name>
</gene>